<reference evidence="1" key="1">
    <citation type="submission" date="2023-03" db="EMBL/GenBank/DDBJ databases">
        <title>Massive genome expansion in bonnet fungi (Mycena s.s.) driven by repeated elements and novel gene families across ecological guilds.</title>
        <authorList>
            <consortium name="Lawrence Berkeley National Laboratory"/>
            <person name="Harder C.B."/>
            <person name="Miyauchi S."/>
            <person name="Viragh M."/>
            <person name="Kuo A."/>
            <person name="Thoen E."/>
            <person name="Andreopoulos B."/>
            <person name="Lu D."/>
            <person name="Skrede I."/>
            <person name="Drula E."/>
            <person name="Henrissat B."/>
            <person name="Morin E."/>
            <person name="Kohler A."/>
            <person name="Barry K."/>
            <person name="LaButti K."/>
            <person name="Morin E."/>
            <person name="Salamov A."/>
            <person name="Lipzen A."/>
            <person name="Mereny Z."/>
            <person name="Hegedus B."/>
            <person name="Baldrian P."/>
            <person name="Stursova M."/>
            <person name="Weitz H."/>
            <person name="Taylor A."/>
            <person name="Grigoriev I.V."/>
            <person name="Nagy L.G."/>
            <person name="Martin F."/>
            <person name="Kauserud H."/>
        </authorList>
    </citation>
    <scope>NUCLEOTIDE SEQUENCE</scope>
    <source>
        <strain evidence="1">CBHHK200</strain>
    </source>
</reference>
<organism evidence="1 2">
    <name type="scientific">Mycena alexandri</name>
    <dbReference type="NCBI Taxonomy" id="1745969"/>
    <lineage>
        <taxon>Eukaryota</taxon>
        <taxon>Fungi</taxon>
        <taxon>Dikarya</taxon>
        <taxon>Basidiomycota</taxon>
        <taxon>Agaricomycotina</taxon>
        <taxon>Agaricomycetes</taxon>
        <taxon>Agaricomycetidae</taxon>
        <taxon>Agaricales</taxon>
        <taxon>Marasmiineae</taxon>
        <taxon>Mycenaceae</taxon>
        <taxon>Mycena</taxon>
    </lineage>
</organism>
<comment type="caution">
    <text evidence="1">The sequence shown here is derived from an EMBL/GenBank/DDBJ whole genome shotgun (WGS) entry which is preliminary data.</text>
</comment>
<dbReference type="Proteomes" id="UP001218188">
    <property type="component" value="Unassembled WGS sequence"/>
</dbReference>
<sequence length="130" mass="13772">MSSKIQTFISGNGVLVTSRGPGKVHLISYASNAGLPNHVGTITTANDGETRFIISHSYTFTQFAFYWEGTGEAVFSVGDQLVRQAVGNGWNKAITVPYGGQPAVGDVSGQVSSAVQRDNEVTCFIVPAFI</sequence>
<dbReference type="AlphaFoldDB" id="A0AAD6X7P6"/>
<protein>
    <submittedName>
        <fullName evidence="1">Uncharacterized protein</fullName>
    </submittedName>
</protein>
<evidence type="ECO:0000313" key="2">
    <source>
        <dbReference type="Proteomes" id="UP001218188"/>
    </source>
</evidence>
<proteinExistence type="predicted"/>
<gene>
    <name evidence="1" type="ORF">C8F04DRAFT_994421</name>
</gene>
<name>A0AAD6X7P6_9AGAR</name>
<feature type="non-terminal residue" evidence="1">
    <location>
        <position position="130"/>
    </location>
</feature>
<keyword evidence="2" id="KW-1185">Reference proteome</keyword>
<dbReference type="EMBL" id="JARJCM010000014">
    <property type="protein sequence ID" value="KAJ7042113.1"/>
    <property type="molecule type" value="Genomic_DNA"/>
</dbReference>
<accession>A0AAD6X7P6</accession>
<evidence type="ECO:0000313" key="1">
    <source>
        <dbReference type="EMBL" id="KAJ7042113.1"/>
    </source>
</evidence>